<evidence type="ECO:0000313" key="2">
    <source>
        <dbReference type="EMBL" id="CAH2070776.1"/>
    </source>
</evidence>
<dbReference type="EMBL" id="OW152818">
    <property type="protein sequence ID" value="CAH2070776.1"/>
    <property type="molecule type" value="Genomic_DNA"/>
</dbReference>
<accession>A0ABN8IYJ7</accession>
<dbReference type="Proteomes" id="UP000837857">
    <property type="component" value="Chromosome 6"/>
</dbReference>
<name>A0ABN8IYJ7_9NEOP</name>
<organism evidence="2 3">
    <name type="scientific">Iphiclides podalirius</name>
    <name type="common">scarce swallowtail</name>
    <dbReference type="NCBI Taxonomy" id="110791"/>
    <lineage>
        <taxon>Eukaryota</taxon>
        <taxon>Metazoa</taxon>
        <taxon>Ecdysozoa</taxon>
        <taxon>Arthropoda</taxon>
        <taxon>Hexapoda</taxon>
        <taxon>Insecta</taxon>
        <taxon>Pterygota</taxon>
        <taxon>Neoptera</taxon>
        <taxon>Endopterygota</taxon>
        <taxon>Lepidoptera</taxon>
        <taxon>Glossata</taxon>
        <taxon>Ditrysia</taxon>
        <taxon>Papilionoidea</taxon>
        <taxon>Papilionidae</taxon>
        <taxon>Papilioninae</taxon>
        <taxon>Iphiclides</taxon>
    </lineage>
</organism>
<feature type="non-terminal residue" evidence="2">
    <location>
        <position position="120"/>
    </location>
</feature>
<reference evidence="2" key="1">
    <citation type="submission" date="2022-03" db="EMBL/GenBank/DDBJ databases">
        <authorList>
            <person name="Martin H S."/>
        </authorList>
    </citation>
    <scope>NUCLEOTIDE SEQUENCE</scope>
</reference>
<evidence type="ECO:0000313" key="3">
    <source>
        <dbReference type="Proteomes" id="UP000837857"/>
    </source>
</evidence>
<protein>
    <submittedName>
        <fullName evidence="2">Uncharacterized protein</fullName>
    </submittedName>
</protein>
<keyword evidence="3" id="KW-1185">Reference proteome</keyword>
<sequence length="120" mass="13680">MLPFHDHGEISRRLELTRSLLAPTIEFSVNRTIVVLGRLASFAVPLVLGRRLCSESVRRPPKSPRPLRRSKARRHSNPRAPRLPHTDSTPDESVWLTAKSRLSRHPSTAYRWPFTPSTAL</sequence>
<proteinExistence type="predicted"/>
<feature type="region of interest" description="Disordered" evidence="1">
    <location>
        <begin position="55"/>
        <end position="94"/>
    </location>
</feature>
<feature type="compositionally biased region" description="Basic residues" evidence="1">
    <location>
        <begin position="59"/>
        <end position="77"/>
    </location>
</feature>
<gene>
    <name evidence="2" type="ORF">IPOD504_LOCUS14838</name>
</gene>
<evidence type="ECO:0000256" key="1">
    <source>
        <dbReference type="SAM" id="MobiDB-lite"/>
    </source>
</evidence>